<keyword evidence="1" id="KW-0732">Signal</keyword>
<accession>A0A5C4RW96</accession>
<protein>
    <submittedName>
        <fullName evidence="3">DUF1800 family protein</fullName>
    </submittedName>
</protein>
<feature type="domain" description="Ricin B lectin" evidence="2">
    <location>
        <begin position="30"/>
        <end position="173"/>
    </location>
</feature>
<evidence type="ECO:0000313" key="3">
    <source>
        <dbReference type="EMBL" id="TNJ35091.1"/>
    </source>
</evidence>
<reference evidence="3 4" key="1">
    <citation type="submission" date="2019-03" db="EMBL/GenBank/DDBJ databases">
        <title>Arenimonas daejeonensis sp. nov., isolated from compost.</title>
        <authorList>
            <person name="Jeon C.O."/>
        </authorList>
    </citation>
    <scope>NUCLEOTIDE SEQUENCE [LARGE SCALE GENOMIC DNA]</scope>
    <source>
        <strain evidence="3 4">R29</strain>
    </source>
</reference>
<organism evidence="3 4">
    <name type="scientific">Arenimonas terrae</name>
    <dbReference type="NCBI Taxonomy" id="2546226"/>
    <lineage>
        <taxon>Bacteria</taxon>
        <taxon>Pseudomonadati</taxon>
        <taxon>Pseudomonadota</taxon>
        <taxon>Gammaproteobacteria</taxon>
        <taxon>Lysobacterales</taxon>
        <taxon>Lysobacteraceae</taxon>
        <taxon>Arenimonas</taxon>
    </lineage>
</organism>
<dbReference type="PANTHER" id="PTHR43737">
    <property type="entry name" value="BLL7424 PROTEIN"/>
    <property type="match status" value="1"/>
</dbReference>
<dbReference type="InterPro" id="IPR035992">
    <property type="entry name" value="Ricin_B-like_lectins"/>
</dbReference>
<dbReference type="SUPFAM" id="SSF50370">
    <property type="entry name" value="Ricin B-like lectins"/>
    <property type="match status" value="1"/>
</dbReference>
<dbReference type="OrthoDB" id="9772295at2"/>
<dbReference type="Pfam" id="PF08811">
    <property type="entry name" value="DUF1800"/>
    <property type="match status" value="1"/>
</dbReference>
<dbReference type="Pfam" id="PF14200">
    <property type="entry name" value="RicinB_lectin_2"/>
    <property type="match status" value="1"/>
</dbReference>
<dbReference type="PANTHER" id="PTHR43737:SF1">
    <property type="entry name" value="DUF1501 DOMAIN-CONTAINING PROTEIN"/>
    <property type="match status" value="1"/>
</dbReference>
<dbReference type="EMBL" id="SMDR01000001">
    <property type="protein sequence ID" value="TNJ35091.1"/>
    <property type="molecule type" value="Genomic_DNA"/>
</dbReference>
<name>A0A5C4RW96_9GAMM</name>
<feature type="signal peptide" evidence="1">
    <location>
        <begin position="1"/>
        <end position="23"/>
    </location>
</feature>
<dbReference type="AlphaFoldDB" id="A0A5C4RW96"/>
<feature type="chain" id="PRO_5022695179" evidence="1">
    <location>
        <begin position="24"/>
        <end position="733"/>
    </location>
</feature>
<keyword evidence="4" id="KW-1185">Reference proteome</keyword>
<evidence type="ECO:0000256" key="1">
    <source>
        <dbReference type="SAM" id="SignalP"/>
    </source>
</evidence>
<dbReference type="SMART" id="SM00458">
    <property type="entry name" value="RICIN"/>
    <property type="match status" value="1"/>
</dbReference>
<evidence type="ECO:0000313" key="4">
    <source>
        <dbReference type="Proteomes" id="UP000305760"/>
    </source>
</evidence>
<dbReference type="Gene3D" id="2.80.10.50">
    <property type="match status" value="1"/>
</dbReference>
<dbReference type="Proteomes" id="UP000305760">
    <property type="component" value="Unassembled WGS sequence"/>
</dbReference>
<comment type="caution">
    <text evidence="3">The sequence shown here is derived from an EMBL/GenBank/DDBJ whole genome shotgun (WGS) entry which is preliminary data.</text>
</comment>
<sequence length="733" mass="79652">MRHPQFRLAVAAALLLPCAPLAAQTLPNLTAFNSTAVAGHSGQCLEVPNASTAADVQLTQNTCNGRPEQVLRVLPVNGYAQVASLRTSAGLCLAARAGATENGTAVVQMACNNASSQRFRLEGLASTTNFQIRHLTSGRCLDVTWASTRTGTPIHLWDCKQPPSVSNQQWTLGGAAAGGFTTSLPVPANQAEASRFLQQASYGATMPEIQRVVSLGYAGWIDDQIARPASLHLALHQTLHNELMPHLSIQSDRDCVFSWGCNLSRHDAWTHIAVYGEDQLRQRVAFALSQFFVISDVSDNVGYSHFAVSDYYDTLAVNAFGNYRTLLEEVTLHPLMGRYLGMLQNEKADPRQNTEPDENFAREVMQLFSIGLVELNTNGTPRLDGQGNTIPTYDNTRITHLARALTGWNFGNAARWWDWEDTVKLPGLITPMSAWPTYHDTGAKTLLRGANLASGGTAEADLDAALDNLAEHPNVGPFLGRHLIQRLVTSNPSPAYVQRVANVFNNNGQGIRGDLGAVVRAILLDPEARDLALAAADDYGKVKEPMLRLTAIWRAFNAQGQAVAGPGGATTRALLRNRGAGPDMGQTVMSSPSVFNFYRPNYQPSGDLRQRGLYAPELQILNEATAISTFNHLHGRLFQMDRDDTSLPATVNDARFYTARMRLNLSTEKSLAIAPGALADRLNLLLMAGRMSPAMRRILVESASATSMADHGGDRVEDMIFLIAASPQFAVQR</sequence>
<dbReference type="CDD" id="cd00161">
    <property type="entry name" value="beta-trefoil_Ricin-like"/>
    <property type="match status" value="1"/>
</dbReference>
<dbReference type="InterPro" id="IPR000772">
    <property type="entry name" value="Ricin_B_lectin"/>
</dbReference>
<proteinExistence type="predicted"/>
<gene>
    <name evidence="3" type="ORF">E1B00_04780</name>
</gene>
<dbReference type="PROSITE" id="PS50231">
    <property type="entry name" value="RICIN_B_LECTIN"/>
    <property type="match status" value="1"/>
</dbReference>
<evidence type="ECO:0000259" key="2">
    <source>
        <dbReference type="SMART" id="SM00458"/>
    </source>
</evidence>
<dbReference type="InterPro" id="IPR014917">
    <property type="entry name" value="DUF1800"/>
</dbReference>
<dbReference type="RefSeq" id="WP_139446208.1">
    <property type="nucleotide sequence ID" value="NZ_SMDR01000001.1"/>
</dbReference>